<reference evidence="1 2" key="1">
    <citation type="journal article" date="2024" name="J Genomics">
        <title>Draft genome sequencing and assembly of Favolaschia claudopus CIRM-BRFM 2984 isolated from oak limbs.</title>
        <authorList>
            <person name="Navarro D."/>
            <person name="Drula E."/>
            <person name="Chaduli D."/>
            <person name="Cazenave R."/>
            <person name="Ahrendt S."/>
            <person name="Wang J."/>
            <person name="Lipzen A."/>
            <person name="Daum C."/>
            <person name="Barry K."/>
            <person name="Grigoriev I.V."/>
            <person name="Favel A."/>
            <person name="Rosso M.N."/>
            <person name="Martin F."/>
        </authorList>
    </citation>
    <scope>NUCLEOTIDE SEQUENCE [LARGE SCALE GENOMIC DNA]</scope>
    <source>
        <strain evidence="1 2">CIRM-BRFM 2984</strain>
    </source>
</reference>
<dbReference type="EMBL" id="JAWWNJ010000018">
    <property type="protein sequence ID" value="KAK7037003.1"/>
    <property type="molecule type" value="Genomic_DNA"/>
</dbReference>
<proteinExistence type="predicted"/>
<organism evidence="1 2">
    <name type="scientific">Favolaschia claudopus</name>
    <dbReference type="NCBI Taxonomy" id="2862362"/>
    <lineage>
        <taxon>Eukaryota</taxon>
        <taxon>Fungi</taxon>
        <taxon>Dikarya</taxon>
        <taxon>Basidiomycota</taxon>
        <taxon>Agaricomycotina</taxon>
        <taxon>Agaricomycetes</taxon>
        <taxon>Agaricomycetidae</taxon>
        <taxon>Agaricales</taxon>
        <taxon>Marasmiineae</taxon>
        <taxon>Mycenaceae</taxon>
        <taxon>Favolaschia</taxon>
    </lineage>
</organism>
<dbReference type="AlphaFoldDB" id="A0AAW0CDH8"/>
<sequence length="140" mass="14955">MTVPLYFSVNSRRPGTPEGLCTSGLVHRRTAPSRISLYFVPLGPIGAGRQLMPYGGAQGGGLGVPTGKSYTPSFFPVQPSIDSMHDLNGTLASLDLDRELERGGVGGPLTITSKIQILGHLIRTPNGEDPIRIQIRAFSR</sequence>
<protein>
    <submittedName>
        <fullName evidence="1">Uncharacterized protein</fullName>
    </submittedName>
</protein>
<evidence type="ECO:0000313" key="1">
    <source>
        <dbReference type="EMBL" id="KAK7037003.1"/>
    </source>
</evidence>
<dbReference type="Proteomes" id="UP001362999">
    <property type="component" value="Unassembled WGS sequence"/>
</dbReference>
<comment type="caution">
    <text evidence="1">The sequence shown here is derived from an EMBL/GenBank/DDBJ whole genome shotgun (WGS) entry which is preliminary data.</text>
</comment>
<name>A0AAW0CDH8_9AGAR</name>
<accession>A0AAW0CDH8</accession>
<keyword evidence="2" id="KW-1185">Reference proteome</keyword>
<evidence type="ECO:0000313" key="2">
    <source>
        <dbReference type="Proteomes" id="UP001362999"/>
    </source>
</evidence>
<gene>
    <name evidence="1" type="ORF">R3P38DRAFT_2771033</name>
</gene>